<accession>G8WTU5</accession>
<name>F8JTD7_STREN</name>
<dbReference type="EMBL" id="CP003219">
    <property type="protein sequence ID" value="AEW94290.1"/>
    <property type="molecule type" value="Genomic_DNA"/>
</dbReference>
<dbReference type="HOGENOM" id="CLU_2290009_0_0_11"/>
<dbReference type="KEGG" id="scy:SCATT_19190"/>
<dbReference type="PATRIC" id="fig|1003195.11.peg.3458"/>
<protein>
    <submittedName>
        <fullName evidence="1">Uncharacterized protein</fullName>
    </submittedName>
</protein>
<reference evidence="2" key="1">
    <citation type="submission" date="2011-12" db="EMBL/GenBank/DDBJ databases">
        <title>Complete genome sequence of Streptomyces cattleya strain DSM 46488.</title>
        <authorList>
            <person name="Ou H.-Y."/>
            <person name="Li P."/>
            <person name="Zhao C."/>
            <person name="O'Hagan D."/>
            <person name="Deng Z."/>
        </authorList>
    </citation>
    <scope>NUCLEOTIDE SEQUENCE [LARGE SCALE GENOMIC DNA]</scope>
    <source>
        <strain evidence="2">ATCC 35852 / DSM 46488 / JCM 4925 / NBRC 14057 / NRRL 8057</strain>
    </source>
</reference>
<organism evidence="1 2">
    <name type="scientific">Streptantibioticus cattleyicolor (strain ATCC 35852 / DSM 46488 / JCM 4925 / NBRC 14057 / NRRL 8057)</name>
    <name type="common">Streptomyces cattleya</name>
    <dbReference type="NCBI Taxonomy" id="1003195"/>
    <lineage>
        <taxon>Bacteria</taxon>
        <taxon>Bacillati</taxon>
        <taxon>Actinomycetota</taxon>
        <taxon>Actinomycetes</taxon>
        <taxon>Kitasatosporales</taxon>
        <taxon>Streptomycetaceae</taxon>
        <taxon>Streptantibioticus</taxon>
    </lineage>
</organism>
<gene>
    <name evidence="1" type="ordered locus">SCATT_19190</name>
</gene>
<sequence length="101" mass="10451">MAEAGEDELAAAEEQLRLALGIHGLDRGRTRAIVLAGLGHVQLEQGDTGRALATWQAFLDCATGVRSVRVDNGPAGITARLRSVPAGPAAQALRERIAGLG</sequence>
<dbReference type="eggNOG" id="COG0457">
    <property type="taxonomic scope" value="Bacteria"/>
</dbReference>
<evidence type="ECO:0000313" key="1">
    <source>
        <dbReference type="EMBL" id="AEW94290.1"/>
    </source>
</evidence>
<dbReference type="Proteomes" id="UP000007842">
    <property type="component" value="Chromosome"/>
</dbReference>
<dbReference type="RefSeq" id="WP_014142685.1">
    <property type="nucleotide sequence ID" value="NC_016111.1"/>
</dbReference>
<proteinExistence type="predicted"/>
<dbReference type="KEGG" id="sct:SCAT_1928"/>
<dbReference type="OrthoDB" id="3873710at2"/>
<accession>F8JTD7</accession>
<keyword evidence="2" id="KW-1185">Reference proteome</keyword>
<dbReference type="AlphaFoldDB" id="F8JTD7"/>
<evidence type="ECO:0000313" key="2">
    <source>
        <dbReference type="Proteomes" id="UP000007842"/>
    </source>
</evidence>
<dbReference type="STRING" id="1003195.SCATT_19190"/>